<dbReference type="InterPro" id="IPR018970">
    <property type="entry name" value="Xul5P/Fru6P_PKetolase_N"/>
</dbReference>
<evidence type="ECO:0000256" key="3">
    <source>
        <dbReference type="ARBA" id="ARBA00023052"/>
    </source>
</evidence>
<dbReference type="RefSeq" id="WP_398710382.1">
    <property type="nucleotide sequence ID" value="NZ_JBIRUI010000008.1"/>
</dbReference>
<feature type="domain" description="Xylulose 5-phosphate/Fructose 6-phosphate phosphoketolase N-terminal" evidence="6">
    <location>
        <begin position="38"/>
        <end position="366"/>
    </location>
</feature>
<evidence type="ECO:0000256" key="1">
    <source>
        <dbReference type="ARBA" id="ARBA00001964"/>
    </source>
</evidence>
<dbReference type="EMBL" id="JBIRUI010000008">
    <property type="protein sequence ID" value="MFI1715672.1"/>
    <property type="molecule type" value="Genomic_DNA"/>
</dbReference>
<comment type="cofactor">
    <cofactor evidence="1">
        <name>thiamine diphosphate</name>
        <dbReference type="ChEBI" id="CHEBI:58937"/>
    </cofactor>
</comment>
<evidence type="ECO:0000259" key="5">
    <source>
        <dbReference type="Pfam" id="PF09363"/>
    </source>
</evidence>
<reference evidence="7 8" key="1">
    <citation type="submission" date="2024-10" db="EMBL/GenBank/DDBJ databases">
        <title>The Natural Products Discovery Center: Release of the First 8490 Sequenced Strains for Exploring Actinobacteria Biosynthetic Diversity.</title>
        <authorList>
            <person name="Kalkreuter E."/>
            <person name="Kautsar S.A."/>
            <person name="Yang D."/>
            <person name="Bader C.D."/>
            <person name="Teijaro C.N."/>
            <person name="Fluegel L."/>
            <person name="Davis C.M."/>
            <person name="Simpson J.R."/>
            <person name="Lauterbach L."/>
            <person name="Steele A.D."/>
            <person name="Gui C."/>
            <person name="Meng S."/>
            <person name="Li G."/>
            <person name="Viehrig K."/>
            <person name="Ye F."/>
            <person name="Su P."/>
            <person name="Kiefer A.F."/>
            <person name="Nichols A."/>
            <person name="Cepeda A.J."/>
            <person name="Yan W."/>
            <person name="Fan B."/>
            <person name="Jiang Y."/>
            <person name="Adhikari A."/>
            <person name="Zheng C.-J."/>
            <person name="Schuster L."/>
            <person name="Cowan T.M."/>
            <person name="Smanski M.J."/>
            <person name="Chevrette M.G."/>
            <person name="De Carvalho L.P.S."/>
            <person name="Shen B."/>
        </authorList>
    </citation>
    <scope>NUCLEOTIDE SEQUENCE [LARGE SCALE GENOMIC DNA]</scope>
    <source>
        <strain evidence="7 8">NPDC020602</strain>
    </source>
</reference>
<proteinExistence type="inferred from homology"/>
<dbReference type="InterPro" id="IPR029061">
    <property type="entry name" value="THDP-binding"/>
</dbReference>
<evidence type="ECO:0000259" key="6">
    <source>
        <dbReference type="Pfam" id="PF09364"/>
    </source>
</evidence>
<sequence>MTKTALLPGPAAVAGPDDFPGWSQAAAHAAARVPDAAVTAAWRALNYLCAAQLYLNDNVLPARPLRVEDVKEAPSGHWGVCPPVNFMLAHLGPLTAGRPPGSEVLVVHGAGHAGPSALAHAYLTKTLTLTGNGPGWSADDMRALAAGFPHTRAYGGEITPLIPGVRYTGGQLGPALAVAQGMVLDAQHRLVVALLGDGELETGAASAAWTARRALLGSGLHGAVLPVVLANGLRMGGPSLLAGLDENELRAYFTGLGYEPFLHDGSDAAGFRTVLAEVFARLRPLGVARPQPVIVLTMPKGATGPEQVAGRQIAGTPTVHKNPLKDPARNREEFAALAAWLASYEPASLFTERGQPSDLVRQALPHPPPRPRPAPPVEPLTVRGEQAWPLVSAVIRERAAAGSFRLFSPDEAASNRLCLADAGDGGMPEWASEILNEEICHAWLQGYTETGRDALLATYEAFAAVNTSLLVQHLKHRSTRTATGMGGLPNINYLITSLGWRNTYTHQNPGLVSAMLETENPTVHVYTPADATRAAATLTVMLTGRDRANFLIADKHHTLTFPPDTFREEMTKGAAIWPHLSSPCPGGPDLVLASAGDVAARELSAAADQIAAARPDTRIQYVHINDLTVLGQPDTWPAALPDGDFARLFPASVPVLLATVTQAPAVRALLAARGEAARVRVVGYRDPGRPLPSADLLELCGMSAAALTAQALSMLKEPR</sequence>
<dbReference type="Pfam" id="PF09363">
    <property type="entry name" value="XFP_C"/>
    <property type="match status" value="1"/>
</dbReference>
<dbReference type="InterPro" id="IPR009014">
    <property type="entry name" value="Transketo_C/PFOR_II"/>
</dbReference>
<dbReference type="PANTHER" id="PTHR31273">
    <property type="entry name" value="PHOSPHOKETOLASE-RELATED"/>
    <property type="match status" value="1"/>
</dbReference>
<name>A0ABW7U7Q7_9ACTN</name>
<keyword evidence="3" id="KW-0786">Thiamine pyrophosphate</keyword>
<dbReference type="SUPFAM" id="SSF52518">
    <property type="entry name" value="Thiamin diphosphate-binding fold (THDP-binding)"/>
    <property type="match status" value="2"/>
</dbReference>
<feature type="domain" description="Xylulose 5-phosphate/Fructose 6-phosphate phosphoketolase C-terminal" evidence="5">
    <location>
        <begin position="563"/>
        <end position="713"/>
    </location>
</feature>
<dbReference type="InterPro" id="IPR005593">
    <property type="entry name" value="Xul5P/Fru6P_PKetolase"/>
</dbReference>
<protein>
    <submittedName>
        <fullName evidence="7">Phosphoketolase</fullName>
    </submittedName>
</protein>
<dbReference type="Pfam" id="PF03894">
    <property type="entry name" value="XFP"/>
    <property type="match status" value="1"/>
</dbReference>
<evidence type="ECO:0000256" key="2">
    <source>
        <dbReference type="ARBA" id="ARBA00005623"/>
    </source>
</evidence>
<comment type="similarity">
    <text evidence="2">Belongs to the XFP family.</text>
</comment>
<dbReference type="PANTHER" id="PTHR31273:SF0">
    <property type="entry name" value="PHOSPHOKETOLASE-RELATED"/>
    <property type="match status" value="1"/>
</dbReference>
<dbReference type="Pfam" id="PF09364">
    <property type="entry name" value="XFP_N"/>
    <property type="match status" value="1"/>
</dbReference>
<accession>A0ABW7U7Q7</accession>
<organism evidence="7 8">
    <name type="scientific">Streptomyces litmocidini</name>
    <dbReference type="NCBI Taxonomy" id="67318"/>
    <lineage>
        <taxon>Bacteria</taxon>
        <taxon>Bacillati</taxon>
        <taxon>Actinomycetota</taxon>
        <taxon>Actinomycetes</taxon>
        <taxon>Kitasatosporales</taxon>
        <taxon>Streptomycetaceae</taxon>
        <taxon>Streptomyces</taxon>
    </lineage>
</organism>
<evidence type="ECO:0000313" key="8">
    <source>
        <dbReference type="Proteomes" id="UP001611339"/>
    </source>
</evidence>
<dbReference type="InterPro" id="IPR018969">
    <property type="entry name" value="Xul5P/Fru6P_PKetolase_C"/>
</dbReference>
<dbReference type="Gene3D" id="3.40.50.920">
    <property type="match status" value="1"/>
</dbReference>
<gene>
    <name evidence="7" type="ORF">ACH407_19125</name>
</gene>
<comment type="caution">
    <text evidence="7">The sequence shown here is derived from an EMBL/GenBank/DDBJ whole genome shotgun (WGS) entry which is preliminary data.</text>
</comment>
<evidence type="ECO:0000256" key="4">
    <source>
        <dbReference type="ARBA" id="ARBA00023239"/>
    </source>
</evidence>
<dbReference type="Gene3D" id="3.40.50.970">
    <property type="match status" value="2"/>
</dbReference>
<evidence type="ECO:0000313" key="7">
    <source>
        <dbReference type="EMBL" id="MFI1715672.1"/>
    </source>
</evidence>
<dbReference type="Proteomes" id="UP001611339">
    <property type="component" value="Unassembled WGS sequence"/>
</dbReference>
<keyword evidence="8" id="KW-1185">Reference proteome</keyword>
<keyword evidence="4" id="KW-0456">Lyase</keyword>